<evidence type="ECO:0000259" key="3">
    <source>
        <dbReference type="Pfam" id="PF22939"/>
    </source>
</evidence>
<keyword evidence="1" id="KW-0677">Repeat</keyword>
<accession>A0AAD7GH51</accession>
<name>A0AAD7GH51_MYCRO</name>
<keyword evidence="6" id="KW-1185">Reference proteome</keyword>
<dbReference type="InterPro" id="IPR054471">
    <property type="entry name" value="GPIID_WHD"/>
</dbReference>
<dbReference type="Gene3D" id="1.25.40.20">
    <property type="entry name" value="Ankyrin repeat-containing domain"/>
    <property type="match status" value="1"/>
</dbReference>
<dbReference type="SUPFAM" id="SSF48403">
    <property type="entry name" value="Ankyrin repeat"/>
    <property type="match status" value="1"/>
</dbReference>
<feature type="repeat" description="ANK" evidence="2">
    <location>
        <begin position="752"/>
        <end position="780"/>
    </location>
</feature>
<dbReference type="Proteomes" id="UP001221757">
    <property type="component" value="Unassembled WGS sequence"/>
</dbReference>
<evidence type="ECO:0000313" key="5">
    <source>
        <dbReference type="EMBL" id="KAJ7694436.1"/>
    </source>
</evidence>
<feature type="domain" description="Nephrocystin 3-like N-terminal" evidence="4">
    <location>
        <begin position="264"/>
        <end position="423"/>
    </location>
</feature>
<dbReference type="InterPro" id="IPR002110">
    <property type="entry name" value="Ankyrin_rpt"/>
</dbReference>
<dbReference type="Pfam" id="PF24883">
    <property type="entry name" value="NPHP3_N"/>
    <property type="match status" value="1"/>
</dbReference>
<evidence type="ECO:0000259" key="4">
    <source>
        <dbReference type="Pfam" id="PF24883"/>
    </source>
</evidence>
<protein>
    <recommendedName>
        <fullName evidence="7">NACHT domain-containing protein</fullName>
    </recommendedName>
</protein>
<dbReference type="Gene3D" id="3.40.50.300">
    <property type="entry name" value="P-loop containing nucleotide triphosphate hydrolases"/>
    <property type="match status" value="1"/>
</dbReference>
<reference evidence="5" key="1">
    <citation type="submission" date="2023-03" db="EMBL/GenBank/DDBJ databases">
        <title>Massive genome expansion in bonnet fungi (Mycena s.s.) driven by repeated elements and novel gene families across ecological guilds.</title>
        <authorList>
            <consortium name="Lawrence Berkeley National Laboratory"/>
            <person name="Harder C.B."/>
            <person name="Miyauchi S."/>
            <person name="Viragh M."/>
            <person name="Kuo A."/>
            <person name="Thoen E."/>
            <person name="Andreopoulos B."/>
            <person name="Lu D."/>
            <person name="Skrede I."/>
            <person name="Drula E."/>
            <person name="Henrissat B."/>
            <person name="Morin E."/>
            <person name="Kohler A."/>
            <person name="Barry K."/>
            <person name="LaButti K."/>
            <person name="Morin E."/>
            <person name="Salamov A."/>
            <person name="Lipzen A."/>
            <person name="Mereny Z."/>
            <person name="Hegedus B."/>
            <person name="Baldrian P."/>
            <person name="Stursova M."/>
            <person name="Weitz H."/>
            <person name="Taylor A."/>
            <person name="Grigoriev I.V."/>
            <person name="Nagy L.G."/>
            <person name="Martin F."/>
            <person name="Kauserud H."/>
        </authorList>
    </citation>
    <scope>NUCLEOTIDE SEQUENCE</scope>
    <source>
        <strain evidence="5">CBHHK067</strain>
    </source>
</reference>
<dbReference type="InterPro" id="IPR036770">
    <property type="entry name" value="Ankyrin_rpt-contain_sf"/>
</dbReference>
<dbReference type="EMBL" id="JARKIE010000042">
    <property type="protein sequence ID" value="KAJ7694436.1"/>
    <property type="molecule type" value="Genomic_DNA"/>
</dbReference>
<dbReference type="Pfam" id="PF12796">
    <property type="entry name" value="Ank_2"/>
    <property type="match status" value="3"/>
</dbReference>
<dbReference type="Pfam" id="PF22939">
    <property type="entry name" value="WHD_GPIID"/>
    <property type="match status" value="1"/>
</dbReference>
<sequence length="967" mass="109705">MTLEVIGTVASILQLVDTALRAREYIQDFRHAPQEQQKLLAEMDNLKPLLVEQQNRISGSPSSSLLQQIQNPLNTFETTMERFSKTLEPVDGLITKFSKRLTWSMGNKKEAKEYLLKFEEFKSLLNSWLLLDIWDANQQHKHDNGDLLQAVSDADEQQRRDHEGERVAKDYEPYRWFNNADVLNAVRVVDQQQQYGHGDILNAVNSAAGRQENSHDRILTSVDDIAQDQRHHIESEQRAKLIDWLSPINFFLRQANIAGACQPGTGKWVLMDERFKRWESSAGGILWCCGISGAGKTFMVSIVVDYLSTKSKAQNIGVACIYLNHKETEAQTPSNLIASAWRQLVFRKDISSLAQELYQDYYEKGIRPSLGEIHAVLRSAVTEWSKIYVVVDALDEYPEDEHHILLEHLAALGPTVNLMLTSRPHISLHDLDSFRNLETIKIRATEEDVRKYLDEQIRVSQRLSKHVKAQPSLRAEIVSSIVGRVDGVFLLATLHIESLWGKPTPNAVREALKHLPTNLQQTYDAAMQRIADQGEDDRKIAHLALTWVANAKRLLTVQELREALAIELGTNHLDLHNLLDIEIIVSICAGLVIIDSQAEQRVYRRHTSRTVYNVYKPRVRLVHYTTQHYLDNIQANRFAEAQTHITHTLLTALDLYPFDQGRQVGILDYCGYCLVHAAGQPEINLRELIVKFLGQATYRFKPLWSQSAIPPWDFPYWPAYTSPLWMASAANLLETATHLISLGTSTKLDCGALHVATFYGHLHMVQLLIDKGANVNAPDKLHCRALHRASEKGHEQVVRLLIEQGAEVNAQDRQFRRSALHMALENGRKEVIGLLIEAGADVNAQDWRGRSALHWASARGYQQVVQLLIEKGAKVNAQELNCRRALHMASENGHEEVVRQLIEQGAEVNAQDRALHMASENGHEQVVQLLIEKGAEVNEQDVAVHFTWRRKKATSRWFGCSSSKASR</sequence>
<evidence type="ECO:0008006" key="7">
    <source>
        <dbReference type="Google" id="ProtNLM"/>
    </source>
</evidence>
<dbReference type="PANTHER" id="PTHR10039">
    <property type="entry name" value="AMELOGENIN"/>
    <property type="match status" value="1"/>
</dbReference>
<dbReference type="PANTHER" id="PTHR10039:SF15">
    <property type="entry name" value="NACHT DOMAIN-CONTAINING PROTEIN"/>
    <property type="match status" value="1"/>
</dbReference>
<gene>
    <name evidence="5" type="ORF">B0H17DRAFT_980849</name>
</gene>
<comment type="caution">
    <text evidence="5">The sequence shown here is derived from an EMBL/GenBank/DDBJ whole genome shotgun (WGS) entry which is preliminary data.</text>
</comment>
<dbReference type="InterPro" id="IPR056884">
    <property type="entry name" value="NPHP3-like_N"/>
</dbReference>
<feature type="repeat" description="ANK" evidence="2">
    <location>
        <begin position="815"/>
        <end position="847"/>
    </location>
</feature>
<organism evidence="5 6">
    <name type="scientific">Mycena rosella</name>
    <name type="common">Pink bonnet</name>
    <name type="synonym">Agaricus rosellus</name>
    <dbReference type="NCBI Taxonomy" id="1033263"/>
    <lineage>
        <taxon>Eukaryota</taxon>
        <taxon>Fungi</taxon>
        <taxon>Dikarya</taxon>
        <taxon>Basidiomycota</taxon>
        <taxon>Agaricomycotina</taxon>
        <taxon>Agaricomycetes</taxon>
        <taxon>Agaricomycetidae</taxon>
        <taxon>Agaricales</taxon>
        <taxon>Marasmiineae</taxon>
        <taxon>Mycenaceae</taxon>
        <taxon>Mycena</taxon>
    </lineage>
</organism>
<dbReference type="PRINTS" id="PR01415">
    <property type="entry name" value="ANKYRIN"/>
</dbReference>
<feature type="repeat" description="ANK" evidence="2">
    <location>
        <begin position="848"/>
        <end position="880"/>
    </location>
</feature>
<dbReference type="InterPro" id="IPR027417">
    <property type="entry name" value="P-loop_NTPase"/>
</dbReference>
<feature type="repeat" description="ANK" evidence="2">
    <location>
        <begin position="881"/>
        <end position="913"/>
    </location>
</feature>
<dbReference type="SMART" id="SM00248">
    <property type="entry name" value="ANK"/>
    <property type="match status" value="6"/>
</dbReference>
<proteinExistence type="predicted"/>
<feature type="domain" description="GPI inositol-deacylase winged helix" evidence="3">
    <location>
        <begin position="533"/>
        <end position="601"/>
    </location>
</feature>
<keyword evidence="2" id="KW-0040">ANK repeat</keyword>
<dbReference type="SUPFAM" id="SSF52540">
    <property type="entry name" value="P-loop containing nucleoside triphosphate hydrolases"/>
    <property type="match status" value="1"/>
</dbReference>
<dbReference type="AlphaFoldDB" id="A0AAD7GH51"/>
<evidence type="ECO:0000256" key="2">
    <source>
        <dbReference type="PROSITE-ProRule" id="PRU00023"/>
    </source>
</evidence>
<evidence type="ECO:0000313" key="6">
    <source>
        <dbReference type="Proteomes" id="UP001221757"/>
    </source>
</evidence>
<dbReference type="PROSITE" id="PS50088">
    <property type="entry name" value="ANK_REPEAT"/>
    <property type="match status" value="6"/>
</dbReference>
<feature type="repeat" description="ANK" evidence="2">
    <location>
        <begin position="910"/>
        <end position="942"/>
    </location>
</feature>
<evidence type="ECO:0000256" key="1">
    <source>
        <dbReference type="ARBA" id="ARBA00022737"/>
    </source>
</evidence>
<dbReference type="PROSITE" id="PS50297">
    <property type="entry name" value="ANK_REP_REGION"/>
    <property type="match status" value="6"/>
</dbReference>
<feature type="repeat" description="ANK" evidence="2">
    <location>
        <begin position="785"/>
        <end position="813"/>
    </location>
</feature>